<comment type="similarity">
    <text evidence="1">Belongs to the UPF0213 family.</text>
</comment>
<comment type="caution">
    <text evidence="4">The sequence shown here is derived from an EMBL/GenBank/DDBJ whole genome shotgun (WGS) entry which is preliminary data.</text>
</comment>
<sequence length="156" mass="18271">MIGYMYILECADGSYYTGSTKDIEKRIAEHQNGLGANHTKKRLPVTLVYYEKYDRIDTAFYREKQVQGWSRAKKEALIKGEVDELHKLSECQNETHWLERYSSAFDCAQASEQNSNPERSRRVNNENENQAVTEPFDTAQDKLSRRVGRCKKEYKF</sequence>
<dbReference type="InterPro" id="IPR035901">
    <property type="entry name" value="GIY-YIG_endonuc_sf"/>
</dbReference>
<dbReference type="PANTHER" id="PTHR34477:SF1">
    <property type="entry name" value="UPF0213 PROTEIN YHBQ"/>
    <property type="match status" value="1"/>
</dbReference>
<dbReference type="EMBL" id="SGXE01000002">
    <property type="protein sequence ID" value="RZS93857.1"/>
    <property type="molecule type" value="Genomic_DNA"/>
</dbReference>
<dbReference type="SUPFAM" id="SSF82771">
    <property type="entry name" value="GIY-YIG endonuclease"/>
    <property type="match status" value="1"/>
</dbReference>
<evidence type="ECO:0000313" key="4">
    <source>
        <dbReference type="EMBL" id="RZS93857.1"/>
    </source>
</evidence>
<dbReference type="CDD" id="cd10456">
    <property type="entry name" value="GIY-YIG_UPF0213"/>
    <property type="match status" value="1"/>
</dbReference>
<keyword evidence="4" id="KW-0255">Endonuclease</keyword>
<gene>
    <name evidence="4" type="ORF">EV197_2438</name>
</gene>
<dbReference type="Pfam" id="PF01541">
    <property type="entry name" value="GIY-YIG"/>
    <property type="match status" value="1"/>
</dbReference>
<dbReference type="AlphaFoldDB" id="A0A4Q7P2M0"/>
<evidence type="ECO:0000259" key="3">
    <source>
        <dbReference type="PROSITE" id="PS50164"/>
    </source>
</evidence>
<dbReference type="Gene3D" id="3.40.1440.10">
    <property type="entry name" value="GIY-YIG endonuclease"/>
    <property type="match status" value="1"/>
</dbReference>
<evidence type="ECO:0000256" key="2">
    <source>
        <dbReference type="SAM" id="MobiDB-lite"/>
    </source>
</evidence>
<dbReference type="OrthoDB" id="1495241at2"/>
<dbReference type="SMART" id="SM00465">
    <property type="entry name" value="GIYc"/>
    <property type="match status" value="1"/>
</dbReference>
<reference evidence="4 5" key="1">
    <citation type="submission" date="2019-02" db="EMBL/GenBank/DDBJ databases">
        <title>Genomic Encyclopedia of Type Strains, Phase IV (KMG-IV): sequencing the most valuable type-strain genomes for metagenomic binning, comparative biology and taxonomic classification.</title>
        <authorList>
            <person name="Goeker M."/>
        </authorList>
    </citation>
    <scope>NUCLEOTIDE SEQUENCE [LARGE SCALE GENOMIC DNA]</scope>
    <source>
        <strain evidence="4 5">DSM 17196</strain>
    </source>
</reference>
<evidence type="ECO:0000256" key="1">
    <source>
        <dbReference type="ARBA" id="ARBA00007435"/>
    </source>
</evidence>
<dbReference type="InterPro" id="IPR050190">
    <property type="entry name" value="UPF0213_domain"/>
</dbReference>
<protein>
    <submittedName>
        <fullName evidence="4">Putative endonuclease</fullName>
    </submittedName>
</protein>
<proteinExistence type="inferred from homology"/>
<dbReference type="Proteomes" id="UP000292262">
    <property type="component" value="Unassembled WGS sequence"/>
</dbReference>
<keyword evidence="4" id="KW-0540">Nuclease</keyword>
<accession>A0A4Q7P2M0</accession>
<keyword evidence="5" id="KW-1185">Reference proteome</keyword>
<dbReference type="InterPro" id="IPR000305">
    <property type="entry name" value="GIY-YIG_endonuc"/>
</dbReference>
<feature type="region of interest" description="Disordered" evidence="2">
    <location>
        <begin position="109"/>
        <end position="144"/>
    </location>
</feature>
<feature type="domain" description="GIY-YIG" evidence="3">
    <location>
        <begin position="1"/>
        <end position="76"/>
    </location>
</feature>
<dbReference type="PANTHER" id="PTHR34477">
    <property type="entry name" value="UPF0213 PROTEIN YHBQ"/>
    <property type="match status" value="1"/>
</dbReference>
<dbReference type="GO" id="GO:0004519">
    <property type="term" value="F:endonuclease activity"/>
    <property type="evidence" value="ECO:0007669"/>
    <property type="project" value="UniProtKB-KW"/>
</dbReference>
<organism evidence="4 5">
    <name type="scientific">Aquimarina brevivitae</name>
    <dbReference type="NCBI Taxonomy" id="323412"/>
    <lineage>
        <taxon>Bacteria</taxon>
        <taxon>Pseudomonadati</taxon>
        <taxon>Bacteroidota</taxon>
        <taxon>Flavobacteriia</taxon>
        <taxon>Flavobacteriales</taxon>
        <taxon>Flavobacteriaceae</taxon>
        <taxon>Aquimarina</taxon>
    </lineage>
</organism>
<name>A0A4Q7P2M0_9FLAO</name>
<keyword evidence="4" id="KW-0378">Hydrolase</keyword>
<dbReference type="PROSITE" id="PS50164">
    <property type="entry name" value="GIY_YIG"/>
    <property type="match status" value="1"/>
</dbReference>
<dbReference type="RefSeq" id="WP_130286962.1">
    <property type="nucleotide sequence ID" value="NZ_SGXE01000002.1"/>
</dbReference>
<evidence type="ECO:0000313" key="5">
    <source>
        <dbReference type="Proteomes" id="UP000292262"/>
    </source>
</evidence>